<sequence>MKKYVYLYINGLSDLGSRMNLLAFTSLLLQFPNSELWLMAFFLLRQIGALLSSLVAGYIADRFHRRHVMIISDVFAGLSLVLVVIIPTPFTACVSILLLGVFYTAFSVCLQASIPDIYGDNQASEINMRFIRLTSLASMIGFAIGGILTEVAGYKVVLLLDAGTFFISAFVLLFMSWKESKIEAKELPIGMAEGFQSILKQRAIFLPTLLVCTMAIGVSGYNYGIPLFAQTYMTNASTIHGFMWTALGVGSFIGSFLSKKIKGEPKKIYYCSVLLFIPVVNTLFLFTELWVVLFVLGLLGFIHAFEQWSHRNMIQQCESAIRGRLFGIQSLSMRVGFLIGFLLTPVLYELFSLQIMVILMQLITLMILFYIGITLLLGKGNRTS</sequence>
<evidence type="ECO:0000256" key="4">
    <source>
        <dbReference type="ARBA" id="ARBA00022692"/>
    </source>
</evidence>
<gene>
    <name evidence="9" type="ORF">ACFSCX_10695</name>
</gene>
<feature type="domain" description="Major facilitator superfamily (MFS) profile" evidence="8">
    <location>
        <begin position="1"/>
        <end position="180"/>
    </location>
</feature>
<dbReference type="EMBL" id="JBHUEM010000014">
    <property type="protein sequence ID" value="MFD1737031.1"/>
    <property type="molecule type" value="Genomic_DNA"/>
</dbReference>
<keyword evidence="6 7" id="KW-0472">Membrane</keyword>
<evidence type="ECO:0000256" key="6">
    <source>
        <dbReference type="ARBA" id="ARBA00023136"/>
    </source>
</evidence>
<dbReference type="InterPro" id="IPR022324">
    <property type="entry name" value="Bacilysin_exporter_BacE_put"/>
</dbReference>
<evidence type="ECO:0000256" key="7">
    <source>
        <dbReference type="SAM" id="Phobius"/>
    </source>
</evidence>
<dbReference type="InterPro" id="IPR020846">
    <property type="entry name" value="MFS_dom"/>
</dbReference>
<proteinExistence type="predicted"/>
<protein>
    <submittedName>
        <fullName evidence="9">MFS transporter</fullName>
    </submittedName>
</protein>
<evidence type="ECO:0000313" key="9">
    <source>
        <dbReference type="EMBL" id="MFD1737031.1"/>
    </source>
</evidence>
<dbReference type="Pfam" id="PF07690">
    <property type="entry name" value="MFS_1"/>
    <property type="match status" value="1"/>
</dbReference>
<keyword evidence="10" id="KW-1185">Reference proteome</keyword>
<reference evidence="10" key="1">
    <citation type="journal article" date="2019" name="Int. J. Syst. Evol. Microbiol.">
        <title>The Global Catalogue of Microorganisms (GCM) 10K type strain sequencing project: providing services to taxonomists for standard genome sequencing and annotation.</title>
        <authorList>
            <consortium name="The Broad Institute Genomics Platform"/>
            <consortium name="The Broad Institute Genome Sequencing Center for Infectious Disease"/>
            <person name="Wu L."/>
            <person name="Ma J."/>
        </authorList>
    </citation>
    <scope>NUCLEOTIDE SEQUENCE [LARGE SCALE GENOMIC DNA]</scope>
    <source>
        <strain evidence="10">CCUG 49339</strain>
    </source>
</reference>
<evidence type="ECO:0000256" key="5">
    <source>
        <dbReference type="ARBA" id="ARBA00022989"/>
    </source>
</evidence>
<accession>A0ABW4LQA9</accession>
<keyword evidence="2" id="KW-0813">Transport</keyword>
<keyword evidence="4 7" id="KW-0812">Transmembrane</keyword>
<evidence type="ECO:0000256" key="3">
    <source>
        <dbReference type="ARBA" id="ARBA00022475"/>
    </source>
</evidence>
<evidence type="ECO:0000313" key="10">
    <source>
        <dbReference type="Proteomes" id="UP001597214"/>
    </source>
</evidence>
<feature type="transmembrane region" description="Helical" evidence="7">
    <location>
        <begin position="237"/>
        <end position="256"/>
    </location>
</feature>
<dbReference type="SUPFAM" id="SSF103473">
    <property type="entry name" value="MFS general substrate transporter"/>
    <property type="match status" value="1"/>
</dbReference>
<dbReference type="InterPro" id="IPR011701">
    <property type="entry name" value="MFS"/>
</dbReference>
<feature type="transmembrane region" description="Helical" evidence="7">
    <location>
        <begin position="292"/>
        <end position="310"/>
    </location>
</feature>
<comment type="subcellular location">
    <subcellularLocation>
        <location evidence="1">Cell membrane</location>
        <topology evidence="1">Multi-pass membrane protein</topology>
    </subcellularLocation>
</comment>
<dbReference type="PROSITE" id="PS50850">
    <property type="entry name" value="MFS"/>
    <property type="match status" value="1"/>
</dbReference>
<evidence type="ECO:0000256" key="1">
    <source>
        <dbReference type="ARBA" id="ARBA00004651"/>
    </source>
</evidence>
<feature type="transmembrane region" description="Helical" evidence="7">
    <location>
        <begin position="130"/>
        <end position="148"/>
    </location>
</feature>
<dbReference type="InterPro" id="IPR036259">
    <property type="entry name" value="MFS_trans_sf"/>
</dbReference>
<name>A0ABW4LQA9_9BACI</name>
<evidence type="ECO:0000256" key="2">
    <source>
        <dbReference type="ARBA" id="ARBA00022448"/>
    </source>
</evidence>
<evidence type="ECO:0000259" key="8">
    <source>
        <dbReference type="PROSITE" id="PS50850"/>
    </source>
</evidence>
<comment type="caution">
    <text evidence="9">The sequence shown here is derived from an EMBL/GenBank/DDBJ whole genome shotgun (WGS) entry which is preliminary data.</text>
</comment>
<keyword evidence="5 7" id="KW-1133">Transmembrane helix</keyword>
<feature type="transmembrane region" description="Helical" evidence="7">
    <location>
        <begin position="204"/>
        <end position="225"/>
    </location>
</feature>
<feature type="transmembrane region" description="Helical" evidence="7">
    <location>
        <begin position="154"/>
        <end position="175"/>
    </location>
</feature>
<feature type="transmembrane region" description="Helical" evidence="7">
    <location>
        <begin position="331"/>
        <end position="348"/>
    </location>
</feature>
<dbReference type="PANTHER" id="PTHR43266:SF7">
    <property type="entry name" value="TRANSPORTER, PUTATIVE-RELATED"/>
    <property type="match status" value="1"/>
</dbReference>
<dbReference type="RefSeq" id="WP_377928226.1">
    <property type="nucleotide sequence ID" value="NZ_JBHUEM010000014.1"/>
</dbReference>
<organism evidence="9 10">
    <name type="scientific">Bacillus salitolerans</name>
    <dbReference type="NCBI Taxonomy" id="1437434"/>
    <lineage>
        <taxon>Bacteria</taxon>
        <taxon>Bacillati</taxon>
        <taxon>Bacillota</taxon>
        <taxon>Bacilli</taxon>
        <taxon>Bacillales</taxon>
        <taxon>Bacillaceae</taxon>
        <taxon>Bacillus</taxon>
    </lineage>
</organism>
<dbReference type="PRINTS" id="PR01988">
    <property type="entry name" value="EXPORTERBACE"/>
</dbReference>
<dbReference type="Gene3D" id="1.20.1250.20">
    <property type="entry name" value="MFS general substrate transporter like domains"/>
    <property type="match status" value="1"/>
</dbReference>
<dbReference type="Proteomes" id="UP001597214">
    <property type="component" value="Unassembled WGS sequence"/>
</dbReference>
<dbReference type="CDD" id="cd06173">
    <property type="entry name" value="MFS_MefA_like"/>
    <property type="match status" value="1"/>
</dbReference>
<keyword evidence="3" id="KW-1003">Cell membrane</keyword>
<feature type="transmembrane region" description="Helical" evidence="7">
    <location>
        <begin position="354"/>
        <end position="378"/>
    </location>
</feature>
<feature type="transmembrane region" description="Helical" evidence="7">
    <location>
        <begin position="36"/>
        <end position="58"/>
    </location>
</feature>
<dbReference type="PANTHER" id="PTHR43266">
    <property type="entry name" value="MACROLIDE-EFFLUX PROTEIN"/>
    <property type="match status" value="1"/>
</dbReference>